<keyword evidence="3" id="KW-0597">Phosphoprotein</keyword>
<dbReference type="RefSeq" id="WP_379571972.1">
    <property type="nucleotide sequence ID" value="NZ_JBHUFV010000016.1"/>
</dbReference>
<evidence type="ECO:0000256" key="3">
    <source>
        <dbReference type="ARBA" id="ARBA00022553"/>
    </source>
</evidence>
<keyword evidence="6 12" id="KW-0418">Kinase</keyword>
<evidence type="ECO:0000259" key="10">
    <source>
        <dbReference type="Pfam" id="PF02518"/>
    </source>
</evidence>
<comment type="catalytic activity">
    <reaction evidence="1">
        <text>ATP + protein L-histidine = ADP + protein N-phospho-L-histidine.</text>
        <dbReference type="EC" id="2.7.13.3"/>
    </reaction>
</comment>
<keyword evidence="9" id="KW-0812">Transmembrane</keyword>
<evidence type="ECO:0000256" key="6">
    <source>
        <dbReference type="ARBA" id="ARBA00022777"/>
    </source>
</evidence>
<keyword evidence="9" id="KW-1133">Transmembrane helix</keyword>
<comment type="caution">
    <text evidence="12">The sequence shown here is derived from an EMBL/GenBank/DDBJ whole genome shotgun (WGS) entry which is preliminary data.</text>
</comment>
<keyword evidence="4" id="KW-0808">Transferase</keyword>
<feature type="domain" description="Histidine kinase/HSP90-like ATPase" evidence="10">
    <location>
        <begin position="298"/>
        <end position="385"/>
    </location>
</feature>
<dbReference type="SUPFAM" id="SSF55874">
    <property type="entry name" value="ATPase domain of HSP90 chaperone/DNA topoisomerase II/histidine kinase"/>
    <property type="match status" value="1"/>
</dbReference>
<evidence type="ECO:0000259" key="11">
    <source>
        <dbReference type="Pfam" id="PF07730"/>
    </source>
</evidence>
<dbReference type="Pfam" id="PF07730">
    <property type="entry name" value="HisKA_3"/>
    <property type="match status" value="1"/>
</dbReference>
<evidence type="ECO:0000256" key="9">
    <source>
        <dbReference type="SAM" id="Phobius"/>
    </source>
</evidence>
<feature type="transmembrane region" description="Helical" evidence="9">
    <location>
        <begin position="151"/>
        <end position="169"/>
    </location>
</feature>
<organism evidence="12 13">
    <name type="scientific">Nonomuraea mangrovi</name>
    <dbReference type="NCBI Taxonomy" id="2316207"/>
    <lineage>
        <taxon>Bacteria</taxon>
        <taxon>Bacillati</taxon>
        <taxon>Actinomycetota</taxon>
        <taxon>Actinomycetes</taxon>
        <taxon>Streptosporangiales</taxon>
        <taxon>Streptosporangiaceae</taxon>
        <taxon>Nonomuraea</taxon>
    </lineage>
</organism>
<dbReference type="Proteomes" id="UP001597368">
    <property type="component" value="Unassembled WGS sequence"/>
</dbReference>
<keyword evidence="5" id="KW-0547">Nucleotide-binding</keyword>
<keyword evidence="9" id="KW-0472">Membrane</keyword>
<dbReference type="InterPro" id="IPR036890">
    <property type="entry name" value="HATPase_C_sf"/>
</dbReference>
<evidence type="ECO:0000256" key="1">
    <source>
        <dbReference type="ARBA" id="ARBA00000085"/>
    </source>
</evidence>
<dbReference type="Gene3D" id="1.20.5.1930">
    <property type="match status" value="1"/>
</dbReference>
<evidence type="ECO:0000256" key="5">
    <source>
        <dbReference type="ARBA" id="ARBA00022741"/>
    </source>
</evidence>
<feature type="domain" description="Signal transduction histidine kinase subgroup 3 dimerisation and phosphoacceptor" evidence="11">
    <location>
        <begin position="195"/>
        <end position="260"/>
    </location>
</feature>
<dbReference type="EMBL" id="JBHUFV010000016">
    <property type="protein sequence ID" value="MFD1932057.1"/>
    <property type="molecule type" value="Genomic_DNA"/>
</dbReference>
<evidence type="ECO:0000256" key="4">
    <source>
        <dbReference type="ARBA" id="ARBA00022679"/>
    </source>
</evidence>
<evidence type="ECO:0000256" key="7">
    <source>
        <dbReference type="ARBA" id="ARBA00022840"/>
    </source>
</evidence>
<protein>
    <recommendedName>
        <fullName evidence="2">histidine kinase</fullName>
        <ecNumber evidence="2">2.7.13.3</ecNumber>
    </recommendedName>
</protein>
<feature type="transmembrane region" description="Helical" evidence="9">
    <location>
        <begin position="116"/>
        <end position="139"/>
    </location>
</feature>
<reference evidence="13" key="1">
    <citation type="journal article" date="2019" name="Int. J. Syst. Evol. Microbiol.">
        <title>The Global Catalogue of Microorganisms (GCM) 10K type strain sequencing project: providing services to taxonomists for standard genome sequencing and annotation.</title>
        <authorList>
            <consortium name="The Broad Institute Genomics Platform"/>
            <consortium name="The Broad Institute Genome Sequencing Center for Infectious Disease"/>
            <person name="Wu L."/>
            <person name="Ma J."/>
        </authorList>
    </citation>
    <scope>NUCLEOTIDE SEQUENCE [LARGE SCALE GENOMIC DNA]</scope>
    <source>
        <strain evidence="13">ICMP 6774ER</strain>
    </source>
</reference>
<dbReference type="CDD" id="cd16917">
    <property type="entry name" value="HATPase_UhpB-NarQ-NarX-like"/>
    <property type="match status" value="1"/>
</dbReference>
<evidence type="ECO:0000313" key="12">
    <source>
        <dbReference type="EMBL" id="MFD1932057.1"/>
    </source>
</evidence>
<dbReference type="PANTHER" id="PTHR24421:SF10">
    <property type="entry name" value="NITRATE_NITRITE SENSOR PROTEIN NARQ"/>
    <property type="match status" value="1"/>
</dbReference>
<keyword evidence="13" id="KW-1185">Reference proteome</keyword>
<feature type="transmembrane region" description="Helical" evidence="9">
    <location>
        <begin position="12"/>
        <end position="28"/>
    </location>
</feature>
<dbReference type="PANTHER" id="PTHR24421">
    <property type="entry name" value="NITRATE/NITRITE SENSOR PROTEIN NARX-RELATED"/>
    <property type="match status" value="1"/>
</dbReference>
<evidence type="ECO:0000313" key="13">
    <source>
        <dbReference type="Proteomes" id="UP001597368"/>
    </source>
</evidence>
<sequence length="389" mass="41049">MNDSKWYASPRMLLAADVVVGLVLFWLTRDDLTASTTGFPLGPAGLEPPVEVGRRLGPGDLDPPTDDGMLTLVAAIASAPVALRRPAPVMSLVLAAVVMVWNPYPIHQLTSVGGLSVVLCAYTVATRVPVIGAVAVWIVPTLAEILYRPQPFGLELLLLPVVLVLGQVVRARRRTQAELTAQAEQTLAAQAVAEERLRIARELHDVVAHHMSAIAIQSEAVRLRAAGDAALLDTGLAEVREISLEAISEMRQIVGTLRQAPAPGLDRVGELFDTVRAAGHPVTVTSEFGEVDPPVGETAYRILQESLSNAMRHAPGAEVSVDVGRTEAELVIVVANRPPLAAAPAAGGGHGIIGMRERAELLGGSLEAGPRPEGGFEVRARLPLGRTIG</sequence>
<feature type="transmembrane region" description="Helical" evidence="9">
    <location>
        <begin position="87"/>
        <end position="104"/>
    </location>
</feature>
<dbReference type="InterPro" id="IPR003594">
    <property type="entry name" value="HATPase_dom"/>
</dbReference>
<dbReference type="InterPro" id="IPR011712">
    <property type="entry name" value="Sig_transdc_His_kin_sub3_dim/P"/>
</dbReference>
<keyword evidence="8" id="KW-0902">Two-component regulatory system</keyword>
<dbReference type="EC" id="2.7.13.3" evidence="2"/>
<gene>
    <name evidence="12" type="ORF">ACFSKW_11290</name>
</gene>
<name>A0ABW4SR49_9ACTN</name>
<evidence type="ECO:0000256" key="8">
    <source>
        <dbReference type="ARBA" id="ARBA00023012"/>
    </source>
</evidence>
<dbReference type="Gene3D" id="3.30.565.10">
    <property type="entry name" value="Histidine kinase-like ATPase, C-terminal domain"/>
    <property type="match status" value="1"/>
</dbReference>
<keyword evidence="7" id="KW-0067">ATP-binding</keyword>
<accession>A0ABW4SR49</accession>
<dbReference type="GO" id="GO:0016301">
    <property type="term" value="F:kinase activity"/>
    <property type="evidence" value="ECO:0007669"/>
    <property type="project" value="UniProtKB-KW"/>
</dbReference>
<proteinExistence type="predicted"/>
<evidence type="ECO:0000256" key="2">
    <source>
        <dbReference type="ARBA" id="ARBA00012438"/>
    </source>
</evidence>
<dbReference type="Pfam" id="PF02518">
    <property type="entry name" value="HATPase_c"/>
    <property type="match status" value="1"/>
</dbReference>
<dbReference type="InterPro" id="IPR050482">
    <property type="entry name" value="Sensor_HK_TwoCompSys"/>
</dbReference>